<name>A0A0X3ALW8_9FLAO</name>
<dbReference type="PANTHER" id="PTHR42885:SF2">
    <property type="entry name" value="HISTIDINOL-PHOSPHATE AMINOTRANSFERASE"/>
    <property type="match status" value="1"/>
</dbReference>
<dbReference type="GO" id="GO:0004400">
    <property type="term" value="F:histidinol-phosphate transaminase activity"/>
    <property type="evidence" value="ECO:0007669"/>
    <property type="project" value="UniProtKB-UniRule"/>
</dbReference>
<dbReference type="AlphaFoldDB" id="A0A0X3ALW8"/>
<evidence type="ECO:0000259" key="13">
    <source>
        <dbReference type="Pfam" id="PF00155"/>
    </source>
</evidence>
<dbReference type="NCBIfam" id="TIGR01141">
    <property type="entry name" value="hisC"/>
    <property type="match status" value="1"/>
</dbReference>
<comment type="pathway">
    <text evidence="2 12">Amino-acid biosynthesis; L-histidine biosynthesis; L-histidine from 5-phospho-alpha-D-ribose 1-diphosphate: step 7/9.</text>
</comment>
<dbReference type="InterPro" id="IPR015421">
    <property type="entry name" value="PyrdxlP-dep_Trfase_major"/>
</dbReference>
<evidence type="ECO:0000313" key="15">
    <source>
        <dbReference type="Proteomes" id="UP000182761"/>
    </source>
</evidence>
<dbReference type="OrthoDB" id="9813612at2"/>
<reference evidence="14 15" key="1">
    <citation type="submission" date="2016-01" db="EMBL/GenBank/DDBJ databases">
        <authorList>
            <person name="McClelland M."/>
            <person name="Jain A."/>
            <person name="Saraogi P."/>
            <person name="Mendelson R."/>
            <person name="Westerman R."/>
            <person name="SanMiguel P."/>
            <person name="Csonka L."/>
        </authorList>
    </citation>
    <scope>NUCLEOTIDE SEQUENCE [LARGE SCALE GENOMIC DNA]</scope>
    <source>
        <strain evidence="14 15">R-53146</strain>
    </source>
</reference>
<evidence type="ECO:0000256" key="9">
    <source>
        <dbReference type="ARBA" id="ARBA00022898"/>
    </source>
</evidence>
<dbReference type="Proteomes" id="UP000182761">
    <property type="component" value="Unassembled WGS sequence"/>
</dbReference>
<evidence type="ECO:0000256" key="4">
    <source>
        <dbReference type="ARBA" id="ARBA00007970"/>
    </source>
</evidence>
<keyword evidence="8 12" id="KW-0808">Transferase</keyword>
<keyword evidence="10 12" id="KW-0368">Histidine biosynthesis</keyword>
<dbReference type="Gene3D" id="3.40.640.10">
    <property type="entry name" value="Type I PLP-dependent aspartate aminotransferase-like (Major domain)"/>
    <property type="match status" value="1"/>
</dbReference>
<dbReference type="SUPFAM" id="SSF53383">
    <property type="entry name" value="PLP-dependent transferases"/>
    <property type="match status" value="1"/>
</dbReference>
<gene>
    <name evidence="12" type="primary">hisC</name>
    <name evidence="14" type="ORF">Ga0061079_10145</name>
</gene>
<evidence type="ECO:0000256" key="11">
    <source>
        <dbReference type="ARBA" id="ARBA00047481"/>
    </source>
</evidence>
<dbReference type="Pfam" id="PF00155">
    <property type="entry name" value="Aminotran_1_2"/>
    <property type="match status" value="1"/>
</dbReference>
<dbReference type="RefSeq" id="WP_055424472.1">
    <property type="nucleotide sequence ID" value="NZ_FCOR01000001.1"/>
</dbReference>
<keyword evidence="7 12" id="KW-0028">Amino-acid biosynthesis</keyword>
<comment type="cofactor">
    <cofactor evidence="1 12">
        <name>pyridoxal 5'-phosphate</name>
        <dbReference type="ChEBI" id="CHEBI:597326"/>
    </cofactor>
</comment>
<evidence type="ECO:0000256" key="2">
    <source>
        <dbReference type="ARBA" id="ARBA00005011"/>
    </source>
</evidence>
<keyword evidence="6 12" id="KW-0032">Aminotransferase</keyword>
<dbReference type="InterPro" id="IPR015422">
    <property type="entry name" value="PyrdxlP-dep_Trfase_small"/>
</dbReference>
<accession>A0A0X3ALW8</accession>
<dbReference type="GO" id="GO:0030170">
    <property type="term" value="F:pyridoxal phosphate binding"/>
    <property type="evidence" value="ECO:0007669"/>
    <property type="project" value="InterPro"/>
</dbReference>
<dbReference type="CDD" id="cd00609">
    <property type="entry name" value="AAT_like"/>
    <property type="match status" value="1"/>
</dbReference>
<comment type="pathway">
    <text evidence="3">Lipid metabolism.</text>
</comment>
<protein>
    <recommendedName>
        <fullName evidence="12">Histidinol-phosphate aminotransferase</fullName>
        <ecNumber evidence="12">2.6.1.9</ecNumber>
    </recommendedName>
    <alternativeName>
        <fullName evidence="12">Imidazole acetol-phosphate transaminase</fullName>
    </alternativeName>
</protein>
<dbReference type="UniPathway" id="UPA00031">
    <property type="reaction ID" value="UER00012"/>
</dbReference>
<dbReference type="InterPro" id="IPR005861">
    <property type="entry name" value="HisP_aminotrans"/>
</dbReference>
<dbReference type="InterPro" id="IPR015424">
    <property type="entry name" value="PyrdxlP-dep_Trfase"/>
</dbReference>
<evidence type="ECO:0000256" key="10">
    <source>
        <dbReference type="ARBA" id="ARBA00023102"/>
    </source>
</evidence>
<feature type="modified residue" description="N6-(pyridoxal phosphate)lysine" evidence="12">
    <location>
        <position position="205"/>
    </location>
</feature>
<dbReference type="InterPro" id="IPR004839">
    <property type="entry name" value="Aminotransferase_I/II_large"/>
</dbReference>
<dbReference type="PROSITE" id="PS00599">
    <property type="entry name" value="AA_TRANSFER_CLASS_2"/>
    <property type="match status" value="1"/>
</dbReference>
<evidence type="ECO:0000256" key="7">
    <source>
        <dbReference type="ARBA" id="ARBA00022605"/>
    </source>
</evidence>
<dbReference type="PANTHER" id="PTHR42885">
    <property type="entry name" value="HISTIDINOL-PHOSPHATE AMINOTRANSFERASE-RELATED"/>
    <property type="match status" value="1"/>
</dbReference>
<evidence type="ECO:0000256" key="12">
    <source>
        <dbReference type="HAMAP-Rule" id="MF_01023"/>
    </source>
</evidence>
<dbReference type="InterPro" id="IPR001917">
    <property type="entry name" value="Aminotrans_II_pyridoxalP_BS"/>
</dbReference>
<dbReference type="STRING" id="1586267.GCA_001418685_00044"/>
<comment type="subunit">
    <text evidence="5 12">Homodimer.</text>
</comment>
<sequence length="345" mass="39302">MKNINQLARPNVLTMCPYSSARDESGEIEGIYLDANENPFGKNNRYPDPYQKDLKQRLSEIKNIATEKIFIGNGSDEIIDHIYRVFCNPGKDKVMFFSPTFGMYQVAADLNDVKVIDIPLTSDFQINIEEAQKYFKDENLKVLVICTPNNPTGNAINPKDIDFILENFNGIVAIDEAYIEFTDQLSYLDKIDQFPHLVLLQTLSKAWGIAGVRIGMAYANPEIIHLLNKVKHPYNISTLNQKAAIETLNQSSEFEKRKKIILEEKEKLHLALEKLSLVVKIYPSDTNFLLVKFSHSNQVFKKLIQEGIIVRDQSSKIKNSLRITVGSPEENLKLINSLHKLNVTL</sequence>
<evidence type="ECO:0000313" key="14">
    <source>
        <dbReference type="EMBL" id="CVK15233.1"/>
    </source>
</evidence>
<keyword evidence="15" id="KW-1185">Reference proteome</keyword>
<dbReference type="GO" id="GO:0000105">
    <property type="term" value="P:L-histidine biosynthetic process"/>
    <property type="evidence" value="ECO:0007669"/>
    <property type="project" value="UniProtKB-UniRule"/>
</dbReference>
<evidence type="ECO:0000256" key="1">
    <source>
        <dbReference type="ARBA" id="ARBA00001933"/>
    </source>
</evidence>
<proteinExistence type="inferred from homology"/>
<dbReference type="Gene3D" id="3.90.1150.10">
    <property type="entry name" value="Aspartate Aminotransferase, domain 1"/>
    <property type="match status" value="1"/>
</dbReference>
<evidence type="ECO:0000256" key="3">
    <source>
        <dbReference type="ARBA" id="ARBA00005189"/>
    </source>
</evidence>
<feature type="domain" description="Aminotransferase class I/classII large" evidence="13">
    <location>
        <begin position="38"/>
        <end position="337"/>
    </location>
</feature>
<evidence type="ECO:0000256" key="8">
    <source>
        <dbReference type="ARBA" id="ARBA00022679"/>
    </source>
</evidence>
<evidence type="ECO:0000256" key="6">
    <source>
        <dbReference type="ARBA" id="ARBA00022576"/>
    </source>
</evidence>
<dbReference type="EMBL" id="FCOR01000001">
    <property type="protein sequence ID" value="CVK15233.1"/>
    <property type="molecule type" value="Genomic_DNA"/>
</dbReference>
<dbReference type="HAMAP" id="MF_01023">
    <property type="entry name" value="HisC_aminotrans_2"/>
    <property type="match status" value="1"/>
</dbReference>
<evidence type="ECO:0000256" key="5">
    <source>
        <dbReference type="ARBA" id="ARBA00011738"/>
    </source>
</evidence>
<organism evidence="14 15">
    <name type="scientific">Apibacter mensalis</name>
    <dbReference type="NCBI Taxonomy" id="1586267"/>
    <lineage>
        <taxon>Bacteria</taxon>
        <taxon>Pseudomonadati</taxon>
        <taxon>Bacteroidota</taxon>
        <taxon>Flavobacteriia</taxon>
        <taxon>Flavobacteriales</taxon>
        <taxon>Weeksellaceae</taxon>
        <taxon>Apibacter</taxon>
    </lineage>
</organism>
<keyword evidence="9 12" id="KW-0663">Pyridoxal phosphate</keyword>
<dbReference type="EC" id="2.6.1.9" evidence="12"/>
<comment type="similarity">
    <text evidence="4 12">Belongs to the class-II pyridoxal-phosphate-dependent aminotransferase family. Histidinol-phosphate aminotransferase subfamily.</text>
</comment>
<comment type="catalytic activity">
    <reaction evidence="11 12">
        <text>L-histidinol phosphate + 2-oxoglutarate = 3-(imidazol-4-yl)-2-oxopropyl phosphate + L-glutamate</text>
        <dbReference type="Rhea" id="RHEA:23744"/>
        <dbReference type="ChEBI" id="CHEBI:16810"/>
        <dbReference type="ChEBI" id="CHEBI:29985"/>
        <dbReference type="ChEBI" id="CHEBI:57766"/>
        <dbReference type="ChEBI" id="CHEBI:57980"/>
        <dbReference type="EC" id="2.6.1.9"/>
    </reaction>
</comment>